<dbReference type="SUPFAM" id="SSF48613">
    <property type="entry name" value="Heme oxygenase-like"/>
    <property type="match status" value="1"/>
</dbReference>
<dbReference type="EMBL" id="BAAAVV010000014">
    <property type="protein sequence ID" value="GAA3181768.1"/>
    <property type="molecule type" value="Genomic_DNA"/>
</dbReference>
<dbReference type="InterPro" id="IPR016084">
    <property type="entry name" value="Haem_Oase-like_multi-hlx"/>
</dbReference>
<protein>
    <submittedName>
        <fullName evidence="2">Iron-containing redox enzyme family protein</fullName>
    </submittedName>
</protein>
<organism evidence="2 3">
    <name type="scientific">Blastococcus jejuensis</name>
    <dbReference type="NCBI Taxonomy" id="351224"/>
    <lineage>
        <taxon>Bacteria</taxon>
        <taxon>Bacillati</taxon>
        <taxon>Actinomycetota</taxon>
        <taxon>Actinomycetes</taxon>
        <taxon>Geodermatophilales</taxon>
        <taxon>Geodermatophilaceae</taxon>
        <taxon>Blastococcus</taxon>
    </lineage>
</organism>
<reference evidence="3" key="1">
    <citation type="journal article" date="2019" name="Int. J. Syst. Evol. Microbiol.">
        <title>The Global Catalogue of Microorganisms (GCM) 10K type strain sequencing project: providing services to taxonomists for standard genome sequencing and annotation.</title>
        <authorList>
            <consortium name="The Broad Institute Genomics Platform"/>
            <consortium name="The Broad Institute Genome Sequencing Center for Infectious Disease"/>
            <person name="Wu L."/>
            <person name="Ma J."/>
        </authorList>
    </citation>
    <scope>NUCLEOTIDE SEQUENCE [LARGE SCALE GENOMIC DNA]</scope>
    <source>
        <strain evidence="3">JCM 15614</strain>
    </source>
</reference>
<dbReference type="SMART" id="SM01236">
    <property type="entry name" value="Haem_oxygenase_2"/>
    <property type="match status" value="1"/>
</dbReference>
<dbReference type="Proteomes" id="UP001499924">
    <property type="component" value="Unassembled WGS sequence"/>
</dbReference>
<gene>
    <name evidence="2" type="ORF">GCM10010531_39980</name>
</gene>
<comment type="caution">
    <text evidence="2">The sequence shown here is derived from an EMBL/GenBank/DDBJ whole genome shotgun (WGS) entry which is preliminary data.</text>
</comment>
<keyword evidence="3" id="KW-1185">Reference proteome</keyword>
<name>A0ABP6PNB4_9ACTN</name>
<accession>A0ABP6PNB4</accession>
<evidence type="ECO:0000313" key="3">
    <source>
        <dbReference type="Proteomes" id="UP001499924"/>
    </source>
</evidence>
<evidence type="ECO:0000313" key="2">
    <source>
        <dbReference type="EMBL" id="GAA3181768.1"/>
    </source>
</evidence>
<sequence>MFSAADAEEGRDQTADDLMPRTPGVVVRASDITWRGASNPPGVGMLGSMHLPEPRGPLSAALFSDLVGRPTLSSTTTATAEQVAAQVAGAMTDDDLQISLAVCYELHYRGFDDVPDHWEWEPALLGLRGVLERRHLAALRELVGPLPVTDEPIDRQLAALIAADDGPSLSAYMAKQGTLEQWREYLTVRSVYHLKEGDPHTFAVPRLSGRAKAAMVEIQADEYGGGTPERMHSELFAGLMRDLDLDAGYGALWDDAPAAAFASVNTMSLFALHRRWRGAAVGHLTAVEMTSSEPSRRYSAGLRRLGFDERTTVFYDEHVEADAVHEQIAAVDMCGSLVAEQPELAADVLFGAAAALAMDGVTAHHLLGAWEAGRSGLRGERPLAA</sequence>
<proteinExistence type="predicted"/>
<evidence type="ECO:0000256" key="1">
    <source>
        <dbReference type="SAM" id="MobiDB-lite"/>
    </source>
</evidence>
<dbReference type="Pfam" id="PF14518">
    <property type="entry name" value="Haem_oxygenas_2"/>
    <property type="match status" value="1"/>
</dbReference>
<dbReference type="Gene3D" id="1.20.910.10">
    <property type="entry name" value="Heme oxygenase-like"/>
    <property type="match status" value="1"/>
</dbReference>
<feature type="region of interest" description="Disordered" evidence="1">
    <location>
        <begin position="1"/>
        <end position="21"/>
    </location>
</feature>